<dbReference type="PANTHER" id="PTHR23248:SF63">
    <property type="entry name" value="PHOSPHOLIPID SCRAMBLASE"/>
    <property type="match status" value="1"/>
</dbReference>
<dbReference type="OrthoDB" id="191150at2759"/>
<reference evidence="5" key="1">
    <citation type="submission" date="2012-12" db="EMBL/GenBank/DDBJ databases">
        <authorList>
            <person name="Hellsten U."/>
            <person name="Grimwood J."/>
            <person name="Chapman J.A."/>
            <person name="Shapiro H."/>
            <person name="Aerts A."/>
            <person name="Otillar R.P."/>
            <person name="Terry A.Y."/>
            <person name="Boore J.L."/>
            <person name="Simakov O."/>
            <person name="Marletaz F."/>
            <person name="Cho S.-J."/>
            <person name="Edsinger-Gonzales E."/>
            <person name="Havlak P."/>
            <person name="Kuo D.-H."/>
            <person name="Larsson T."/>
            <person name="Lv J."/>
            <person name="Arendt D."/>
            <person name="Savage R."/>
            <person name="Osoegawa K."/>
            <person name="de Jong P."/>
            <person name="Lindberg D.R."/>
            <person name="Seaver E.C."/>
            <person name="Weisblat D.A."/>
            <person name="Putnam N.H."/>
            <person name="Grigoriev I.V."/>
            <person name="Rokhsar D.S."/>
        </authorList>
    </citation>
    <scope>NUCLEOTIDE SEQUENCE</scope>
    <source>
        <strain evidence="5">I ESC-2004</strain>
    </source>
</reference>
<dbReference type="Pfam" id="PF03803">
    <property type="entry name" value="Scramblase"/>
    <property type="match status" value="1"/>
</dbReference>
<evidence type="ECO:0000256" key="2">
    <source>
        <dbReference type="RuleBase" id="RU363116"/>
    </source>
</evidence>
<evidence type="ECO:0000313" key="5">
    <source>
        <dbReference type="Proteomes" id="UP000014760"/>
    </source>
</evidence>
<dbReference type="InterPro" id="IPR005552">
    <property type="entry name" value="Scramblase"/>
</dbReference>
<evidence type="ECO:0000313" key="3">
    <source>
        <dbReference type="EMBL" id="ELT89117.1"/>
    </source>
</evidence>
<keyword evidence="2" id="KW-0106">Calcium</keyword>
<organism evidence="3">
    <name type="scientific">Capitella teleta</name>
    <name type="common">Polychaete worm</name>
    <dbReference type="NCBI Taxonomy" id="283909"/>
    <lineage>
        <taxon>Eukaryota</taxon>
        <taxon>Metazoa</taxon>
        <taxon>Spiralia</taxon>
        <taxon>Lophotrochozoa</taxon>
        <taxon>Annelida</taxon>
        <taxon>Polychaeta</taxon>
        <taxon>Sedentaria</taxon>
        <taxon>Scolecida</taxon>
        <taxon>Capitellidae</taxon>
        <taxon>Capitella</taxon>
    </lineage>
</organism>
<dbReference type="EMBL" id="AMQN01015025">
    <property type="status" value="NOT_ANNOTATED_CDS"/>
    <property type="molecule type" value="Genomic_DNA"/>
</dbReference>
<sequence length="255" mass="28303">MGPVGLAVVSQGGMSTQIATGSWMQRPSVAAGCPPGLEYLTLIDQLLVKQQIELAEVLLGWECNNRYAITNSVGQQVYFCSEESDVCMRQMCKNNRPFTFHVTDNTGQEVIRLNREFKCCAMGCCWCAGMDCCAHEVTVEAPVGTVVGYATHRKSGWHPYITLYNADHEQVAHVDGPCCVCNCPCCGDIDFKVTSKDRSTEIGNISKHWSGAFQEVFTAAQNFQISFPMDMDVRIKAVMMGALFLVDFLYFEKQN</sequence>
<reference evidence="3 5" key="2">
    <citation type="journal article" date="2013" name="Nature">
        <title>Insights into bilaterian evolution from three spiralian genomes.</title>
        <authorList>
            <person name="Simakov O."/>
            <person name="Marletaz F."/>
            <person name="Cho S.J."/>
            <person name="Edsinger-Gonzales E."/>
            <person name="Havlak P."/>
            <person name="Hellsten U."/>
            <person name="Kuo D.H."/>
            <person name="Larsson T."/>
            <person name="Lv J."/>
            <person name="Arendt D."/>
            <person name="Savage R."/>
            <person name="Osoegawa K."/>
            <person name="de Jong P."/>
            <person name="Grimwood J."/>
            <person name="Chapman J.A."/>
            <person name="Shapiro H."/>
            <person name="Aerts A."/>
            <person name="Otillar R.P."/>
            <person name="Terry A.Y."/>
            <person name="Boore J.L."/>
            <person name="Grigoriev I.V."/>
            <person name="Lindberg D.R."/>
            <person name="Seaver E.C."/>
            <person name="Weisblat D.A."/>
            <person name="Putnam N.H."/>
            <person name="Rokhsar D.S."/>
        </authorList>
    </citation>
    <scope>NUCLEOTIDE SEQUENCE</scope>
    <source>
        <strain evidence="3 5">I ESC-2004</strain>
    </source>
</reference>
<dbReference type="Proteomes" id="UP000014760">
    <property type="component" value="Unassembled WGS sequence"/>
</dbReference>
<reference evidence="4" key="3">
    <citation type="submission" date="2015-06" db="UniProtKB">
        <authorList>
            <consortium name="EnsemblMetazoa"/>
        </authorList>
    </citation>
    <scope>IDENTIFICATION</scope>
</reference>
<comment type="similarity">
    <text evidence="1 2">Belongs to the phospholipid scramblase family.</text>
</comment>
<dbReference type="PANTHER" id="PTHR23248">
    <property type="entry name" value="PHOSPHOLIPID SCRAMBLASE-RELATED"/>
    <property type="match status" value="1"/>
</dbReference>
<dbReference type="OMA" id="YEETDIC"/>
<name>R7TC88_CAPTE</name>
<protein>
    <recommendedName>
        <fullName evidence="2">Phospholipid scramblase</fullName>
    </recommendedName>
</protein>
<dbReference type="GO" id="GO:0005886">
    <property type="term" value="C:plasma membrane"/>
    <property type="evidence" value="ECO:0007669"/>
    <property type="project" value="TreeGrafter"/>
</dbReference>
<comment type="function">
    <text evidence="2">May mediate accelerated ATP-independent bidirectional transbilayer migration of phospholipids upon binding calcium ions that results in a loss of phospholipid asymmetry in the plasma membrane.</text>
</comment>
<dbReference type="GO" id="GO:0017128">
    <property type="term" value="F:phospholipid scramblase activity"/>
    <property type="evidence" value="ECO:0007669"/>
    <property type="project" value="InterPro"/>
</dbReference>
<proteinExistence type="inferred from homology"/>
<dbReference type="EMBL" id="KB311516">
    <property type="protein sequence ID" value="ELT89117.1"/>
    <property type="molecule type" value="Genomic_DNA"/>
</dbReference>
<evidence type="ECO:0000256" key="1">
    <source>
        <dbReference type="ARBA" id="ARBA00005350"/>
    </source>
</evidence>
<dbReference type="HOGENOM" id="CLU_053024_2_0_1"/>
<keyword evidence="5" id="KW-1185">Reference proteome</keyword>
<dbReference type="EnsemblMetazoa" id="CapteT223171">
    <property type="protein sequence ID" value="CapteP223171"/>
    <property type="gene ID" value="CapteG223171"/>
</dbReference>
<keyword evidence="2" id="KW-0564">Palmitate</keyword>
<evidence type="ECO:0000313" key="4">
    <source>
        <dbReference type="EnsemblMetazoa" id="CapteP223171"/>
    </source>
</evidence>
<accession>R7TC88</accession>
<comment type="cofactor">
    <cofactor evidence="2">
        <name>Ca(2+)</name>
        <dbReference type="ChEBI" id="CHEBI:29108"/>
    </cofactor>
</comment>
<dbReference type="AlphaFoldDB" id="R7TC88"/>
<gene>
    <name evidence="3" type="ORF">CAPTEDRAFT_223171</name>
</gene>
<keyword evidence="2" id="KW-0449">Lipoprotein</keyword>